<dbReference type="GO" id="GO:0016491">
    <property type="term" value="F:oxidoreductase activity"/>
    <property type="evidence" value="ECO:0007669"/>
    <property type="project" value="InterPro"/>
</dbReference>
<organism evidence="3 4">
    <name type="scientific">[Mycobacterium] stephanolepidis</name>
    <dbReference type="NCBI Taxonomy" id="1520670"/>
    <lineage>
        <taxon>Bacteria</taxon>
        <taxon>Bacillati</taxon>
        <taxon>Actinomycetota</taxon>
        <taxon>Actinomycetes</taxon>
        <taxon>Mycobacteriales</taxon>
        <taxon>Mycobacteriaceae</taxon>
        <taxon>Mycobacteroides</taxon>
    </lineage>
</organism>
<dbReference type="KEGG" id="mste:MSTE_02984"/>
<dbReference type="EMBL" id="AP018165">
    <property type="protein sequence ID" value="BAX98289.1"/>
    <property type="molecule type" value="Genomic_DNA"/>
</dbReference>
<dbReference type="GO" id="GO:0005506">
    <property type="term" value="F:iron ion binding"/>
    <property type="evidence" value="ECO:0007669"/>
    <property type="project" value="InterPro"/>
</dbReference>
<dbReference type="AlphaFoldDB" id="A0A1Z4EZA5"/>
<keyword evidence="1" id="KW-0472">Membrane</keyword>
<keyword evidence="1" id="KW-0812">Transmembrane</keyword>
<feature type="transmembrane region" description="Helical" evidence="1">
    <location>
        <begin position="101"/>
        <end position="126"/>
    </location>
</feature>
<keyword evidence="1" id="KW-1133">Transmembrane helix</keyword>
<protein>
    <submittedName>
        <fullName evidence="3">Putative fatty acid hydroxylase</fullName>
    </submittedName>
</protein>
<evidence type="ECO:0000256" key="1">
    <source>
        <dbReference type="SAM" id="Phobius"/>
    </source>
</evidence>
<reference evidence="3 4" key="2">
    <citation type="journal article" date="2017" name="Int. J. Syst. Evol. Microbiol.">
        <title>Mycobacterium stephanolepidis sp. nov., a rapidly growing species related to Mycobacterium chelonae, isolated from marine teleost fish, Stephanolepis cirrhifer.</title>
        <authorList>
            <person name="Fukano H."/>
            <person name="Wada S."/>
            <person name="Kurata O."/>
            <person name="Katayama K."/>
            <person name="Fujiwara N."/>
            <person name="Hoshino Y."/>
        </authorList>
    </citation>
    <scope>NUCLEOTIDE SEQUENCE [LARGE SCALE GENOMIC DNA]</scope>
    <source>
        <strain evidence="3 4">NJB0901</strain>
    </source>
</reference>
<dbReference type="Pfam" id="PF04116">
    <property type="entry name" value="FA_hydroxylase"/>
    <property type="match status" value="1"/>
</dbReference>
<reference evidence="4" key="1">
    <citation type="journal article" date="2017" name="Genome Announc.">
        <title>Complete Genome Sequence of Mycobacterium stephanolepidis.</title>
        <authorList>
            <person name="Fukano H."/>
            <person name="Yoshida M."/>
            <person name="Katayama Y."/>
            <person name="Omatsu T."/>
            <person name="Mizutani T."/>
            <person name="Kurata O."/>
            <person name="Wada S."/>
            <person name="Hoshino Y."/>
        </authorList>
    </citation>
    <scope>NUCLEOTIDE SEQUENCE [LARGE SCALE GENOMIC DNA]</scope>
    <source>
        <strain evidence="4">NJB0901</strain>
    </source>
</reference>
<name>A0A1Z4EZA5_9MYCO</name>
<evidence type="ECO:0000313" key="4">
    <source>
        <dbReference type="Proteomes" id="UP000217954"/>
    </source>
</evidence>
<dbReference type="GO" id="GO:0008610">
    <property type="term" value="P:lipid biosynthetic process"/>
    <property type="evidence" value="ECO:0007669"/>
    <property type="project" value="InterPro"/>
</dbReference>
<keyword evidence="4" id="KW-1185">Reference proteome</keyword>
<dbReference type="InterPro" id="IPR006694">
    <property type="entry name" value="Fatty_acid_hydroxylase"/>
</dbReference>
<dbReference type="RefSeq" id="WP_096502278.1">
    <property type="nucleotide sequence ID" value="NZ_AP018165.1"/>
</dbReference>
<dbReference type="OrthoDB" id="9784228at2"/>
<feature type="domain" description="Fatty acid hydroxylase" evidence="2">
    <location>
        <begin position="53"/>
        <end position="197"/>
    </location>
</feature>
<dbReference type="Proteomes" id="UP000217954">
    <property type="component" value="Chromosome"/>
</dbReference>
<feature type="transmembrane region" description="Helical" evidence="1">
    <location>
        <begin position="132"/>
        <end position="153"/>
    </location>
</feature>
<gene>
    <name evidence="3" type="ORF">MSTE_02984</name>
</gene>
<evidence type="ECO:0000313" key="3">
    <source>
        <dbReference type="EMBL" id="BAX98289.1"/>
    </source>
</evidence>
<evidence type="ECO:0000259" key="2">
    <source>
        <dbReference type="Pfam" id="PF04116"/>
    </source>
</evidence>
<sequence>MTRTARKSMTLRDALVEFVKHPTPWMLVVWSAALLGARLSIGGWTIADAITPVVLVAISPVAEWLIHVGILHWRPRSVGPVKIDSRLARDHRLHHQDPRDIPLVFIPWPSLVVVIIGLTLAAFFAFPRTELGLTFALTVALFLVFYEWTHYLVHTDYKPRHAIYRAVWRNHRYHHFKNENYWFTVTSSGTADRLLGTYPDPQQVQSSPTVRNLHASSITG</sequence>
<accession>A0A1Z4EZA5</accession>
<proteinExistence type="predicted"/>